<dbReference type="AlphaFoldDB" id="A0AAV2TCE4"/>
<dbReference type="InterPro" id="IPR000504">
    <property type="entry name" value="RRM_dom"/>
</dbReference>
<keyword evidence="1" id="KW-0677">Repeat</keyword>
<evidence type="ECO:0000256" key="3">
    <source>
        <dbReference type="PROSITE-ProRule" id="PRU00176"/>
    </source>
</evidence>
<sequence length="622" mass="66808">MSADVQPVKHNEEPKLSVLDIKTKGFSQADKTSSEDSENADCGNYFQSNRGTGSSGENQTNLRVNYLPQTMSQDEMRELFAKLVNWPAASSYAIGPQVSLARLSCESIKGANLYICGLFKTMTEKELEQMFQQCGKIITSRILCDTATNQSKGVGFIRFDQRHEAEMAIQQFNGYRINGTSEAPLVVKFANLPTSVKNTPTSPIPSLKVNPELLTATLTSMPTLIDVNRLAPMSCNFQPAFQSALLLGGSSAELVALLAAAQQARCASLLSSHSKNSRRPGGPLYSSSSHRLRFNPLDGCAIPVHVNPYDALNSNQPNGFTSSPAAATGLKLMTKYPNANDSSALSLSAALVAASTQGSGPILSAINGLNDSSIGCTNWLNEQTHSTLSHLGSSLLNGGSFTELLGQPDSVLSGFHNTSYPILTPQGQLVTTPSRAGIGLYQSVSTSDAAYPTLDQTILRQVTTNVANDAHTNMCQVASNKLCVVPTSSVVPTASTMIVRVDGLFPGTEENVLWRLFSVFPGVQSINLEKTMGLNSSNANDPTAENELQVTARVLMSDSEQAKLAAHYLNGCTLQNRVLRVTCEEVIRPSDLSQNTFLATGDMLLNPRMFTLNRNNFGDTTQ</sequence>
<dbReference type="EMBL" id="CAXLJL010000223">
    <property type="protein sequence ID" value="CAL5134784.1"/>
    <property type="molecule type" value="Genomic_DNA"/>
</dbReference>
<evidence type="ECO:0000259" key="5">
    <source>
        <dbReference type="PROSITE" id="PS50102"/>
    </source>
</evidence>
<dbReference type="SUPFAM" id="SSF54928">
    <property type="entry name" value="RNA-binding domain, RBD"/>
    <property type="match status" value="1"/>
</dbReference>
<protein>
    <recommendedName>
        <fullName evidence="5">RRM domain-containing protein</fullName>
    </recommendedName>
</protein>
<evidence type="ECO:0000256" key="4">
    <source>
        <dbReference type="SAM" id="MobiDB-lite"/>
    </source>
</evidence>
<proteinExistence type="predicted"/>
<name>A0AAV2TCE4_CALDB</name>
<feature type="domain" description="RRM" evidence="5">
    <location>
        <begin position="111"/>
        <end position="192"/>
    </location>
</feature>
<dbReference type="InterPro" id="IPR035979">
    <property type="entry name" value="RBD_domain_sf"/>
</dbReference>
<dbReference type="PROSITE" id="PS50102">
    <property type="entry name" value="RRM"/>
    <property type="match status" value="1"/>
</dbReference>
<evidence type="ECO:0000256" key="1">
    <source>
        <dbReference type="ARBA" id="ARBA00022737"/>
    </source>
</evidence>
<dbReference type="FunFam" id="3.30.70.330:FF:000205">
    <property type="entry name" value="Sex lethal, isoform B"/>
    <property type="match status" value="1"/>
</dbReference>
<dbReference type="Gene3D" id="3.30.70.330">
    <property type="match status" value="2"/>
</dbReference>
<accession>A0AAV2TCE4</accession>
<evidence type="ECO:0000313" key="6">
    <source>
        <dbReference type="EMBL" id="CAL5134784.1"/>
    </source>
</evidence>
<dbReference type="CDD" id="cd12652">
    <property type="entry name" value="RRM2_Hu"/>
    <property type="match status" value="1"/>
</dbReference>
<dbReference type="SMART" id="SM00360">
    <property type="entry name" value="RRM"/>
    <property type="match status" value="2"/>
</dbReference>
<dbReference type="Proteomes" id="UP001497525">
    <property type="component" value="Unassembled WGS sequence"/>
</dbReference>
<evidence type="ECO:0000313" key="7">
    <source>
        <dbReference type="Proteomes" id="UP001497525"/>
    </source>
</evidence>
<evidence type="ECO:0000256" key="2">
    <source>
        <dbReference type="ARBA" id="ARBA00022884"/>
    </source>
</evidence>
<keyword evidence="2 3" id="KW-0694">RNA-binding</keyword>
<feature type="compositionally biased region" description="Polar residues" evidence="4">
    <location>
        <begin position="45"/>
        <end position="59"/>
    </location>
</feature>
<gene>
    <name evidence="6" type="ORF">CDAUBV1_LOCUS8745</name>
</gene>
<dbReference type="Pfam" id="PF00076">
    <property type="entry name" value="RRM_1"/>
    <property type="match status" value="1"/>
</dbReference>
<dbReference type="PANTHER" id="PTHR10352">
    <property type="entry name" value="EUKARYOTIC TRANSLATION INITIATION FACTOR 3 SUBUNIT G"/>
    <property type="match status" value="1"/>
</dbReference>
<organism evidence="6 7">
    <name type="scientific">Calicophoron daubneyi</name>
    <name type="common">Rumen fluke</name>
    <name type="synonym">Paramphistomum daubneyi</name>
    <dbReference type="NCBI Taxonomy" id="300641"/>
    <lineage>
        <taxon>Eukaryota</taxon>
        <taxon>Metazoa</taxon>
        <taxon>Spiralia</taxon>
        <taxon>Lophotrochozoa</taxon>
        <taxon>Platyhelminthes</taxon>
        <taxon>Trematoda</taxon>
        <taxon>Digenea</taxon>
        <taxon>Plagiorchiida</taxon>
        <taxon>Pronocephalata</taxon>
        <taxon>Paramphistomoidea</taxon>
        <taxon>Paramphistomidae</taxon>
        <taxon>Calicophoron</taxon>
    </lineage>
</organism>
<dbReference type="GO" id="GO:0050686">
    <property type="term" value="P:negative regulation of mRNA processing"/>
    <property type="evidence" value="ECO:0007669"/>
    <property type="project" value="UniProtKB-ARBA"/>
</dbReference>
<feature type="region of interest" description="Disordered" evidence="4">
    <location>
        <begin position="1"/>
        <end position="59"/>
    </location>
</feature>
<comment type="caution">
    <text evidence="6">The sequence shown here is derived from an EMBL/GenBank/DDBJ whole genome shotgun (WGS) entry which is preliminary data.</text>
</comment>
<dbReference type="GO" id="GO:0003723">
    <property type="term" value="F:RNA binding"/>
    <property type="evidence" value="ECO:0007669"/>
    <property type="project" value="UniProtKB-UniRule"/>
</dbReference>
<dbReference type="GO" id="GO:0005634">
    <property type="term" value="C:nucleus"/>
    <property type="evidence" value="ECO:0007669"/>
    <property type="project" value="UniProtKB-ARBA"/>
</dbReference>
<dbReference type="InterPro" id="IPR012677">
    <property type="entry name" value="Nucleotide-bd_a/b_plait_sf"/>
</dbReference>
<reference evidence="6" key="1">
    <citation type="submission" date="2024-06" db="EMBL/GenBank/DDBJ databases">
        <authorList>
            <person name="Liu X."/>
            <person name="Lenzi L."/>
            <person name="Haldenby T S."/>
            <person name="Uol C."/>
        </authorList>
    </citation>
    <scope>NUCLEOTIDE SEQUENCE</scope>
</reference>